<accession>A0ABW5U4H7</accession>
<sequence>MPKLLEPGILYVSEEFHAAAHLCACGCWQKVRTPLGPTEWTVRAASRGPTLRPSVGNWQLPCKSHYLITNGSVQWSNQWTDKQIHSGRQREHARRSAYYEGSKPNASWWRLLLDFVRKSLGL</sequence>
<keyword evidence="2" id="KW-1185">Reference proteome</keyword>
<gene>
    <name evidence="1" type="ORF">ACFSUD_14095</name>
</gene>
<proteinExistence type="predicted"/>
<evidence type="ECO:0000313" key="2">
    <source>
        <dbReference type="Proteomes" id="UP001597474"/>
    </source>
</evidence>
<name>A0ABW5U4H7_9RHOB</name>
<dbReference type="EMBL" id="JBHUMP010000013">
    <property type="protein sequence ID" value="MFD2740713.1"/>
    <property type="molecule type" value="Genomic_DNA"/>
</dbReference>
<dbReference type="Proteomes" id="UP001597474">
    <property type="component" value="Unassembled WGS sequence"/>
</dbReference>
<dbReference type="Pfam" id="PF20137">
    <property type="entry name" value="BubE"/>
    <property type="match status" value="1"/>
</dbReference>
<reference evidence="2" key="1">
    <citation type="journal article" date="2019" name="Int. J. Syst. Evol. Microbiol.">
        <title>The Global Catalogue of Microorganisms (GCM) 10K type strain sequencing project: providing services to taxonomists for standard genome sequencing and annotation.</title>
        <authorList>
            <consortium name="The Broad Institute Genomics Platform"/>
            <consortium name="The Broad Institute Genome Sequencing Center for Infectious Disease"/>
            <person name="Wu L."/>
            <person name="Ma J."/>
        </authorList>
    </citation>
    <scope>NUCLEOTIDE SEQUENCE [LARGE SCALE GENOMIC DNA]</scope>
    <source>
        <strain evidence="2">TISTR 2562</strain>
    </source>
</reference>
<dbReference type="RefSeq" id="WP_322343535.1">
    <property type="nucleotide sequence ID" value="NZ_JBHUMP010000013.1"/>
</dbReference>
<comment type="caution">
    <text evidence="1">The sequence shown here is derived from an EMBL/GenBank/DDBJ whole genome shotgun (WGS) entry which is preliminary data.</text>
</comment>
<organism evidence="1 2">
    <name type="scientific">Sulfitobacter aestuarii</name>
    <dbReference type="NCBI Taxonomy" id="2161676"/>
    <lineage>
        <taxon>Bacteria</taxon>
        <taxon>Pseudomonadati</taxon>
        <taxon>Pseudomonadota</taxon>
        <taxon>Alphaproteobacteria</taxon>
        <taxon>Rhodobacterales</taxon>
        <taxon>Roseobacteraceae</taxon>
        <taxon>Sulfitobacter</taxon>
    </lineage>
</organism>
<dbReference type="InterPro" id="IPR045384">
    <property type="entry name" value="DUF6527"/>
</dbReference>
<protein>
    <submittedName>
        <fullName evidence="1">DUF6527 family protein</fullName>
    </submittedName>
</protein>
<evidence type="ECO:0000313" key="1">
    <source>
        <dbReference type="EMBL" id="MFD2740713.1"/>
    </source>
</evidence>